<dbReference type="PANTHER" id="PTHR12307">
    <property type="entry name" value="PROTEIN PHOSPHATASE 1 REGULATORY SUBUNIT"/>
    <property type="match status" value="1"/>
</dbReference>
<feature type="chain" id="PRO_5032661840" description="CBM21 domain-containing protein" evidence="1">
    <location>
        <begin position="20"/>
        <end position="260"/>
    </location>
</feature>
<dbReference type="Pfam" id="PF03370">
    <property type="entry name" value="CBM_21"/>
    <property type="match status" value="1"/>
</dbReference>
<dbReference type="AlphaFoldDB" id="A0A840MCC2"/>
<sequence>MRKHIVVAILGALSLPALAVAQDEVSLLHARSLVMTKYGLQWQSTQFDVKVRNLAHDKQVVIEYQRPNQPWRQAPLSFNRQVDDESEIWSGGIGGHGADDSASQPGPFVYRIRYQVKGQAYLDDNQQALYQLDANQGDVLYRGVVGVVDHRPLVDRFWGGQYHGHVALKNLGPAKDVQVHYTTDGWQTQRVAFAQYLPYFSYGYGSVPNPNPAGFEVWSFSLDAGGGTEIEYAVRYTVNGQTHWDNQFGRNYRVRAGTGG</sequence>
<name>A0A840MCC2_9PROT</name>
<dbReference type="RefSeq" id="WP_184033985.1">
    <property type="nucleotide sequence ID" value="NZ_JACHHY010000001.1"/>
</dbReference>
<dbReference type="PROSITE" id="PS51159">
    <property type="entry name" value="CBM21"/>
    <property type="match status" value="1"/>
</dbReference>
<comment type="caution">
    <text evidence="3">The sequence shown here is derived from an EMBL/GenBank/DDBJ whole genome shotgun (WGS) entry which is preliminary data.</text>
</comment>
<dbReference type="InterPro" id="IPR005036">
    <property type="entry name" value="CBM21_dom"/>
</dbReference>
<dbReference type="InterPro" id="IPR050782">
    <property type="entry name" value="PP1_regulatory_subunit_3"/>
</dbReference>
<evidence type="ECO:0000313" key="3">
    <source>
        <dbReference type="EMBL" id="MBB5016964.1"/>
    </source>
</evidence>
<dbReference type="Gene3D" id="2.60.40.2440">
    <property type="entry name" value="Carbohydrate binding type-21 domain"/>
    <property type="match status" value="2"/>
</dbReference>
<keyword evidence="1" id="KW-0732">Signal</keyword>
<evidence type="ECO:0000256" key="1">
    <source>
        <dbReference type="SAM" id="SignalP"/>
    </source>
</evidence>
<feature type="signal peptide" evidence="1">
    <location>
        <begin position="1"/>
        <end position="19"/>
    </location>
</feature>
<proteinExistence type="predicted"/>
<protein>
    <recommendedName>
        <fullName evidence="2">CBM21 domain-containing protein</fullName>
    </recommendedName>
</protein>
<accession>A0A840MCC2</accession>
<dbReference type="InterPro" id="IPR038175">
    <property type="entry name" value="CBM21_dom_sf"/>
</dbReference>
<keyword evidence="4" id="KW-1185">Reference proteome</keyword>
<dbReference type="PANTHER" id="PTHR12307:SF36">
    <property type="entry name" value="GLYCOGEN-BINDING SUBUNIT 76A"/>
    <property type="match status" value="1"/>
</dbReference>
<organism evidence="3 4">
    <name type="scientific">Chitinivorax tropicus</name>
    <dbReference type="NCBI Taxonomy" id="714531"/>
    <lineage>
        <taxon>Bacteria</taxon>
        <taxon>Pseudomonadati</taxon>
        <taxon>Pseudomonadota</taxon>
        <taxon>Betaproteobacteria</taxon>
        <taxon>Chitinivorax</taxon>
    </lineage>
</organism>
<reference evidence="3 4" key="1">
    <citation type="submission" date="2020-08" db="EMBL/GenBank/DDBJ databases">
        <title>Genomic Encyclopedia of Type Strains, Phase IV (KMG-IV): sequencing the most valuable type-strain genomes for metagenomic binning, comparative biology and taxonomic classification.</title>
        <authorList>
            <person name="Goeker M."/>
        </authorList>
    </citation>
    <scope>NUCLEOTIDE SEQUENCE [LARGE SCALE GENOMIC DNA]</scope>
    <source>
        <strain evidence="3 4">DSM 27165</strain>
    </source>
</reference>
<gene>
    <name evidence="3" type="ORF">HNQ59_000226</name>
</gene>
<dbReference type="Proteomes" id="UP000575898">
    <property type="component" value="Unassembled WGS sequence"/>
</dbReference>
<dbReference type="GO" id="GO:0000164">
    <property type="term" value="C:protein phosphatase type 1 complex"/>
    <property type="evidence" value="ECO:0007669"/>
    <property type="project" value="TreeGrafter"/>
</dbReference>
<dbReference type="EMBL" id="JACHHY010000001">
    <property type="protein sequence ID" value="MBB5016964.1"/>
    <property type="molecule type" value="Genomic_DNA"/>
</dbReference>
<evidence type="ECO:0000259" key="2">
    <source>
        <dbReference type="PROSITE" id="PS51159"/>
    </source>
</evidence>
<evidence type="ECO:0000313" key="4">
    <source>
        <dbReference type="Proteomes" id="UP000575898"/>
    </source>
</evidence>
<dbReference type="GO" id="GO:0008157">
    <property type="term" value="F:protein phosphatase 1 binding"/>
    <property type="evidence" value="ECO:0007669"/>
    <property type="project" value="TreeGrafter"/>
</dbReference>
<feature type="domain" description="CBM21" evidence="2">
    <location>
        <begin position="137"/>
        <end position="255"/>
    </location>
</feature>